<dbReference type="PANTHER" id="PTHR34123">
    <property type="entry name" value="OS04G0578200 PROTEIN"/>
    <property type="match status" value="1"/>
</dbReference>
<dbReference type="Proteomes" id="UP001530315">
    <property type="component" value="Unassembled WGS sequence"/>
</dbReference>
<evidence type="ECO:0008006" key="3">
    <source>
        <dbReference type="Google" id="ProtNLM"/>
    </source>
</evidence>
<proteinExistence type="predicted"/>
<dbReference type="EMBL" id="JALLAZ020001295">
    <property type="protein sequence ID" value="KAL3777356.1"/>
    <property type="molecule type" value="Genomic_DNA"/>
</dbReference>
<dbReference type="AlphaFoldDB" id="A0ABD3NQK3"/>
<dbReference type="SUPFAM" id="SSF54427">
    <property type="entry name" value="NTF2-like"/>
    <property type="match status" value="1"/>
</dbReference>
<dbReference type="InterPro" id="IPR032710">
    <property type="entry name" value="NTF2-like_dom_sf"/>
</dbReference>
<comment type="caution">
    <text evidence="1">The sequence shown here is derived from an EMBL/GenBank/DDBJ whole genome shotgun (WGS) entry which is preliminary data.</text>
</comment>
<evidence type="ECO:0000313" key="2">
    <source>
        <dbReference type="Proteomes" id="UP001530315"/>
    </source>
</evidence>
<organism evidence="1 2">
    <name type="scientific">Stephanodiscus triporus</name>
    <dbReference type="NCBI Taxonomy" id="2934178"/>
    <lineage>
        <taxon>Eukaryota</taxon>
        <taxon>Sar</taxon>
        <taxon>Stramenopiles</taxon>
        <taxon>Ochrophyta</taxon>
        <taxon>Bacillariophyta</taxon>
        <taxon>Coscinodiscophyceae</taxon>
        <taxon>Thalassiosirophycidae</taxon>
        <taxon>Stephanodiscales</taxon>
        <taxon>Stephanodiscaceae</taxon>
        <taxon>Stephanodiscus</taxon>
    </lineage>
</organism>
<accession>A0ABD3NQK3</accession>
<dbReference type="PANTHER" id="PTHR34123:SF1">
    <property type="entry name" value="OS04G0578200 PROTEIN"/>
    <property type="match status" value="1"/>
</dbReference>
<name>A0ABD3NQK3_9STRA</name>
<gene>
    <name evidence="1" type="ORF">ACHAW5_002633</name>
</gene>
<sequence length="231" mass="25154">MTSSDVDEYRNAATAFLSNFMQKSGSSSAVGVDPLSDIDFDRPKIPKLGLEVLAAALDAELCEREWFVTGRVNPAYFDDDFRFQDPDVKLTGIEEYARGVVKIFDQSTSRAQIMSCVVNSTVPNTITVTWRLSGRVNIGPKGLPIKPYVVYTDLTVDETSGLVSFQEDRFDVPGWDILLSALFPFLIGRVTKEPAPEVPARAPKMPVMAAAGVGTARGGGIFDGLLRQLGL</sequence>
<evidence type="ECO:0000313" key="1">
    <source>
        <dbReference type="EMBL" id="KAL3777356.1"/>
    </source>
</evidence>
<keyword evidence="2" id="KW-1185">Reference proteome</keyword>
<reference evidence="1 2" key="1">
    <citation type="submission" date="2024-10" db="EMBL/GenBank/DDBJ databases">
        <title>Updated reference genomes for cyclostephanoid diatoms.</title>
        <authorList>
            <person name="Roberts W.R."/>
            <person name="Alverson A.J."/>
        </authorList>
    </citation>
    <scope>NUCLEOTIDE SEQUENCE [LARGE SCALE GENOMIC DNA]</scope>
    <source>
        <strain evidence="1 2">AJA276-08</strain>
    </source>
</reference>
<protein>
    <recommendedName>
        <fullName evidence="3">SnoaL-like domain-containing protein</fullName>
    </recommendedName>
</protein>